<dbReference type="EMBL" id="JAULSU010000007">
    <property type="protein sequence ID" value="KAK0611474.1"/>
    <property type="molecule type" value="Genomic_DNA"/>
</dbReference>
<keyword evidence="1" id="KW-0560">Oxidoreductase</keyword>
<dbReference type="InterPro" id="IPR020843">
    <property type="entry name" value="ER"/>
</dbReference>
<dbReference type="SMART" id="SM00829">
    <property type="entry name" value="PKS_ER"/>
    <property type="match status" value="1"/>
</dbReference>
<evidence type="ECO:0000313" key="6">
    <source>
        <dbReference type="Proteomes" id="UP001175000"/>
    </source>
</evidence>
<dbReference type="InterPro" id="IPR013149">
    <property type="entry name" value="ADH-like_C"/>
</dbReference>
<dbReference type="Pfam" id="PF00107">
    <property type="entry name" value="ADH_zinc_N"/>
    <property type="match status" value="1"/>
</dbReference>
<dbReference type="CDD" id="cd05288">
    <property type="entry name" value="PGDH"/>
    <property type="match status" value="1"/>
</dbReference>
<protein>
    <recommendedName>
        <fullName evidence="2">Dehydrogenase FUB6</fullName>
    </recommendedName>
    <alternativeName>
        <fullName evidence="3">Fusaric acid biosynthesis protein 6</fullName>
    </alternativeName>
</protein>
<dbReference type="PANTHER" id="PTHR43205">
    <property type="entry name" value="PROSTAGLANDIN REDUCTASE"/>
    <property type="match status" value="1"/>
</dbReference>
<dbReference type="GO" id="GO:0016628">
    <property type="term" value="F:oxidoreductase activity, acting on the CH-CH group of donors, NAD or NADP as acceptor"/>
    <property type="evidence" value="ECO:0007669"/>
    <property type="project" value="InterPro"/>
</dbReference>
<name>A0AA39U5H4_9PEZI</name>
<organism evidence="5 6">
    <name type="scientific">Immersiella caudata</name>
    <dbReference type="NCBI Taxonomy" id="314043"/>
    <lineage>
        <taxon>Eukaryota</taxon>
        <taxon>Fungi</taxon>
        <taxon>Dikarya</taxon>
        <taxon>Ascomycota</taxon>
        <taxon>Pezizomycotina</taxon>
        <taxon>Sordariomycetes</taxon>
        <taxon>Sordariomycetidae</taxon>
        <taxon>Sordariales</taxon>
        <taxon>Lasiosphaeriaceae</taxon>
        <taxon>Immersiella</taxon>
    </lineage>
</organism>
<dbReference type="InterPro" id="IPR045010">
    <property type="entry name" value="MDR_fam"/>
</dbReference>
<dbReference type="Gene3D" id="3.40.50.720">
    <property type="entry name" value="NAD(P)-binding Rossmann-like Domain"/>
    <property type="match status" value="1"/>
</dbReference>
<reference evidence="5" key="1">
    <citation type="submission" date="2023-06" db="EMBL/GenBank/DDBJ databases">
        <title>Genome-scale phylogeny and comparative genomics of the fungal order Sordariales.</title>
        <authorList>
            <consortium name="Lawrence Berkeley National Laboratory"/>
            <person name="Hensen N."/>
            <person name="Bonometti L."/>
            <person name="Westerberg I."/>
            <person name="Brannstrom I.O."/>
            <person name="Guillou S."/>
            <person name="Cros-Aarteil S."/>
            <person name="Calhoun S."/>
            <person name="Haridas S."/>
            <person name="Kuo A."/>
            <person name="Mondo S."/>
            <person name="Pangilinan J."/>
            <person name="Riley R."/>
            <person name="Labutti K."/>
            <person name="Andreopoulos B."/>
            <person name="Lipzen A."/>
            <person name="Chen C."/>
            <person name="Yanf M."/>
            <person name="Daum C."/>
            <person name="Ng V."/>
            <person name="Clum A."/>
            <person name="Steindorff A."/>
            <person name="Ohm R."/>
            <person name="Martin F."/>
            <person name="Silar P."/>
            <person name="Natvig D."/>
            <person name="Lalanne C."/>
            <person name="Gautier V."/>
            <person name="Ament-Velasquez S.L."/>
            <person name="Kruys A."/>
            <person name="Hutchinson M.I."/>
            <person name="Powell A.J."/>
            <person name="Barry K."/>
            <person name="Miller A.N."/>
            <person name="Grigoriev I.V."/>
            <person name="Debuchy R."/>
            <person name="Gladieux P."/>
            <person name="Thoren M.H."/>
            <person name="Johannesson H."/>
        </authorList>
    </citation>
    <scope>NUCLEOTIDE SEQUENCE</scope>
    <source>
        <strain evidence="5">CBS 606.72</strain>
    </source>
</reference>
<evidence type="ECO:0000256" key="3">
    <source>
        <dbReference type="ARBA" id="ARBA00083301"/>
    </source>
</evidence>
<evidence type="ECO:0000256" key="2">
    <source>
        <dbReference type="ARBA" id="ARBA00069006"/>
    </source>
</evidence>
<dbReference type="InterPro" id="IPR036291">
    <property type="entry name" value="NAD(P)-bd_dom_sf"/>
</dbReference>
<evidence type="ECO:0000259" key="4">
    <source>
        <dbReference type="SMART" id="SM00829"/>
    </source>
</evidence>
<dbReference type="Pfam" id="PF16884">
    <property type="entry name" value="ADH_N_2"/>
    <property type="match status" value="1"/>
</dbReference>
<evidence type="ECO:0000256" key="1">
    <source>
        <dbReference type="ARBA" id="ARBA00023002"/>
    </source>
</evidence>
<dbReference type="SUPFAM" id="SSF51735">
    <property type="entry name" value="NAD(P)-binding Rossmann-fold domains"/>
    <property type="match status" value="1"/>
</dbReference>
<dbReference type="FunFam" id="3.40.50.720:FF:000121">
    <property type="entry name" value="Prostaglandin reductase 2"/>
    <property type="match status" value="1"/>
</dbReference>
<proteinExistence type="predicted"/>
<comment type="caution">
    <text evidence="5">The sequence shown here is derived from an EMBL/GenBank/DDBJ whole genome shotgun (WGS) entry which is preliminary data.</text>
</comment>
<dbReference type="InterPro" id="IPR011032">
    <property type="entry name" value="GroES-like_sf"/>
</dbReference>
<dbReference type="PANTHER" id="PTHR43205:SF42">
    <property type="entry name" value="ALCOHOL DEHYDROGENASE, ZINC-CONTAINING (AFU_ORTHOLOGUE AFUA_7G04530)"/>
    <property type="match status" value="1"/>
</dbReference>
<dbReference type="Gene3D" id="3.90.180.10">
    <property type="entry name" value="Medium-chain alcohol dehydrogenases, catalytic domain"/>
    <property type="match status" value="1"/>
</dbReference>
<accession>A0AA39U5H4</accession>
<dbReference type="Proteomes" id="UP001175000">
    <property type="component" value="Unassembled WGS sequence"/>
</dbReference>
<dbReference type="SUPFAM" id="SSF50129">
    <property type="entry name" value="GroES-like"/>
    <property type="match status" value="1"/>
</dbReference>
<dbReference type="InterPro" id="IPR041694">
    <property type="entry name" value="ADH_N_2"/>
</dbReference>
<evidence type="ECO:0000313" key="5">
    <source>
        <dbReference type="EMBL" id="KAK0611474.1"/>
    </source>
</evidence>
<gene>
    <name evidence="5" type="ORF">B0T14DRAFT_328827</name>
</gene>
<feature type="domain" description="Enoyl reductase (ER)" evidence="4">
    <location>
        <begin position="22"/>
        <end position="336"/>
    </location>
</feature>
<keyword evidence="6" id="KW-1185">Reference proteome</keyword>
<dbReference type="AlphaFoldDB" id="A0AA39U5H4"/>
<sequence length="347" mass="37405">MSRQSLQIELAVRPEGDVIPGKTFRQRILPAPTEADLQDGQVLLETLYLSFDPAMRGWLDDKRSYLPPVAIGDVMRGYALCRVLASKSSKAKTGDIVTSMAGFVEVRIMPDAAVEVVVLPPKAKLTDALGVLGFTGLTAYYGMAKVAAPKAGETVVVSAAAGATGSVAAQIAKIAGARVVGTAGSEEKVRWLKEEVGLDVALNYKDPDFAQKFEEATPNYIDVYFDNVGGEQLELALARANLFARFIACGAISQYNTKEKRGPKNWLNIIAQRITVKGIIVLDFMSEAAAAGAQLAQWQSEGKLQRQETIVKGGLRASEEVLNYLFQGKNIGKLILEVKNPEEGSKL</sequence>